<dbReference type="EMBL" id="AMQM01000245">
    <property type="status" value="NOT_ANNOTATED_CDS"/>
    <property type="molecule type" value="Genomic_DNA"/>
</dbReference>
<dbReference type="GO" id="GO:0016491">
    <property type="term" value="F:oxidoreductase activity"/>
    <property type="evidence" value="ECO:0007669"/>
    <property type="project" value="UniProtKB-KW"/>
</dbReference>
<name>T1FX41_HELRO</name>
<dbReference type="CTD" id="20213389"/>
<dbReference type="RefSeq" id="XP_009009537.1">
    <property type="nucleotide sequence ID" value="XM_009011289.1"/>
</dbReference>
<dbReference type="FunCoup" id="T1FX41">
    <property type="interactions" value="558"/>
</dbReference>
<dbReference type="PANTHER" id="PTHR43429:SF2">
    <property type="entry name" value="PYRIDINE NUCLEOTIDE-DISULFIDE OXIDOREDUCTASE DOMAIN-CONTAINING PROTEIN 1"/>
    <property type="match status" value="1"/>
</dbReference>
<dbReference type="InParanoid" id="T1FX41"/>
<evidence type="ECO:0000313" key="10">
    <source>
        <dbReference type="EnsemblMetazoa" id="HelroP62725"/>
    </source>
</evidence>
<dbReference type="Pfam" id="PF07992">
    <property type="entry name" value="Pyr_redox_2"/>
    <property type="match status" value="2"/>
</dbReference>
<feature type="domain" description="NADH-rubredoxin oxidoreductase C-terminal" evidence="8">
    <location>
        <begin position="401"/>
        <end position="467"/>
    </location>
</feature>
<keyword evidence="6" id="KW-0560">Oxidoreductase</keyword>
<evidence type="ECO:0000313" key="11">
    <source>
        <dbReference type="Proteomes" id="UP000015101"/>
    </source>
</evidence>
<keyword evidence="5" id="KW-0274">FAD</keyword>
<dbReference type="OMA" id="MCENLIL"/>
<sequence length="487" mass="54429">MAEKYTFIVVGGGIAGVSCVENLATLCPEDNILLISSSPIVKSVINLKQLTRNLEQFDVYEKHSSELESQYANVSITQDEVSSFDSFNKVLGTINSKSFRYEKLCICTGASPKVIAKNNEFVIGIRDTETVFEFESRLVKSRRVVIVGNGGIATELVFKIQRCEVLWAIKDNSIISTFIDPGASRFLLPHMLGVGAEEEPFVKRGKFSVEAASKDANTHTSSYGCALGPDWIDLLKAQGRTSKVRCKEDIYCVEVKDILTLNQVRSLGLIQNSIEGSALNDLGEWPVYVRLTNEKLYGCDFVISATGVLPNIKSFENFELGKDGGLLVNERMQTSISDVYAAGDVCTAGWKLSPFWLQMRLWSQARQMGVQASRCMVADWIVFDESEQMDFCFELFAHVTKFFNYKVILLGKFNGQDLNDDYKLLIKVVEGCEKYIKVVLQGGRMVGAILIGETDLEETFENLILNQLDLTRYGDGLLDQDIEDFFD</sequence>
<gene>
    <name evidence="10" type="primary">20213389</name>
    <name evidence="9" type="ORF">HELRODRAFT_62725</name>
</gene>
<dbReference type="PANTHER" id="PTHR43429">
    <property type="entry name" value="PYRIDINE NUCLEOTIDE-DISULFIDE OXIDOREDUCTASE DOMAIN-CONTAINING"/>
    <property type="match status" value="1"/>
</dbReference>
<evidence type="ECO:0000256" key="6">
    <source>
        <dbReference type="ARBA" id="ARBA00023002"/>
    </source>
</evidence>
<dbReference type="HOGENOM" id="CLU_026335_0_0_1"/>
<evidence type="ECO:0000256" key="2">
    <source>
        <dbReference type="ARBA" id="ARBA00008147"/>
    </source>
</evidence>
<dbReference type="EMBL" id="KB095811">
    <property type="protein sequence ID" value="ESO12817.1"/>
    <property type="molecule type" value="Genomic_DNA"/>
</dbReference>
<evidence type="ECO:0000313" key="9">
    <source>
        <dbReference type="EMBL" id="ESO12817.1"/>
    </source>
</evidence>
<feature type="domain" description="FAD/NAD(P)-binding" evidence="7">
    <location>
        <begin position="289"/>
        <end position="369"/>
    </location>
</feature>
<dbReference type="InterPro" id="IPR016156">
    <property type="entry name" value="FAD/NAD-linked_Rdtase_dimer_sf"/>
</dbReference>
<evidence type="ECO:0000259" key="7">
    <source>
        <dbReference type="Pfam" id="PF07992"/>
    </source>
</evidence>
<dbReference type="STRING" id="6412.T1FX41"/>
<accession>T1FX41</accession>
<reference evidence="9 11" key="2">
    <citation type="journal article" date="2013" name="Nature">
        <title>Insights into bilaterian evolution from three spiralian genomes.</title>
        <authorList>
            <person name="Simakov O."/>
            <person name="Marletaz F."/>
            <person name="Cho S.J."/>
            <person name="Edsinger-Gonzales E."/>
            <person name="Havlak P."/>
            <person name="Hellsten U."/>
            <person name="Kuo D.H."/>
            <person name="Larsson T."/>
            <person name="Lv J."/>
            <person name="Arendt D."/>
            <person name="Savage R."/>
            <person name="Osoegawa K."/>
            <person name="de Jong P."/>
            <person name="Grimwood J."/>
            <person name="Chapman J.A."/>
            <person name="Shapiro H."/>
            <person name="Aerts A."/>
            <person name="Otillar R.P."/>
            <person name="Terry A.Y."/>
            <person name="Boore J.L."/>
            <person name="Grigoriev I.V."/>
            <person name="Lindberg D.R."/>
            <person name="Seaver E.C."/>
            <person name="Weisblat D.A."/>
            <person name="Putnam N.H."/>
            <person name="Rokhsar D.S."/>
        </authorList>
    </citation>
    <scope>NUCLEOTIDE SEQUENCE</scope>
</reference>
<keyword evidence="11" id="KW-1185">Reference proteome</keyword>
<dbReference type="InterPro" id="IPR041575">
    <property type="entry name" value="Rubredoxin_C"/>
</dbReference>
<reference evidence="11" key="1">
    <citation type="submission" date="2012-12" db="EMBL/GenBank/DDBJ databases">
        <authorList>
            <person name="Hellsten U."/>
            <person name="Grimwood J."/>
            <person name="Chapman J.A."/>
            <person name="Shapiro H."/>
            <person name="Aerts A."/>
            <person name="Otillar R.P."/>
            <person name="Terry A.Y."/>
            <person name="Boore J.L."/>
            <person name="Simakov O."/>
            <person name="Marletaz F."/>
            <person name="Cho S.-J."/>
            <person name="Edsinger-Gonzales E."/>
            <person name="Havlak P."/>
            <person name="Kuo D.-H."/>
            <person name="Larsson T."/>
            <person name="Lv J."/>
            <person name="Arendt D."/>
            <person name="Savage R."/>
            <person name="Osoegawa K."/>
            <person name="de Jong P."/>
            <person name="Lindberg D.R."/>
            <person name="Seaver E.C."/>
            <person name="Weisblat D.A."/>
            <person name="Putnam N.H."/>
            <person name="Grigoriev I.V."/>
            <person name="Rokhsar D.S."/>
        </authorList>
    </citation>
    <scope>NUCLEOTIDE SEQUENCE</scope>
</reference>
<dbReference type="Gene3D" id="3.50.50.60">
    <property type="entry name" value="FAD/NAD(P)-binding domain"/>
    <property type="match status" value="3"/>
</dbReference>
<comment type="cofactor">
    <cofactor evidence="1">
        <name>FAD</name>
        <dbReference type="ChEBI" id="CHEBI:57692"/>
    </cofactor>
</comment>
<dbReference type="KEGG" id="hro:HELRODRAFT_62725"/>
<dbReference type="OrthoDB" id="202203at2759"/>
<dbReference type="Gene3D" id="3.30.390.30">
    <property type="match status" value="1"/>
</dbReference>
<dbReference type="PRINTS" id="PR00368">
    <property type="entry name" value="FADPNR"/>
</dbReference>
<dbReference type="SUPFAM" id="SSF51905">
    <property type="entry name" value="FAD/NAD(P)-binding domain"/>
    <property type="match status" value="2"/>
</dbReference>
<evidence type="ECO:0000256" key="1">
    <source>
        <dbReference type="ARBA" id="ARBA00001974"/>
    </source>
</evidence>
<dbReference type="InterPro" id="IPR023753">
    <property type="entry name" value="FAD/NAD-binding_dom"/>
</dbReference>
<dbReference type="eggNOG" id="KOG2755">
    <property type="taxonomic scope" value="Eukaryota"/>
</dbReference>
<comment type="similarity">
    <text evidence="2">Belongs to the class-I pyridine nucleotide-disulfide oxidoreductase family. PYROXD1 subfamily.</text>
</comment>
<dbReference type="AlphaFoldDB" id="T1FX41"/>
<dbReference type="Pfam" id="PF18267">
    <property type="entry name" value="Rubredoxin_C"/>
    <property type="match status" value="1"/>
</dbReference>
<feature type="domain" description="FAD/NAD(P)-binding" evidence="7">
    <location>
        <begin position="7"/>
        <end position="162"/>
    </location>
</feature>
<evidence type="ECO:0000259" key="8">
    <source>
        <dbReference type="Pfam" id="PF18267"/>
    </source>
</evidence>
<dbReference type="GeneID" id="20213389"/>
<dbReference type="PROSITE" id="PS51257">
    <property type="entry name" value="PROKAR_LIPOPROTEIN"/>
    <property type="match status" value="1"/>
</dbReference>
<evidence type="ECO:0000256" key="5">
    <source>
        <dbReference type="ARBA" id="ARBA00022827"/>
    </source>
</evidence>
<proteinExistence type="inferred from homology"/>
<organism evidence="10 11">
    <name type="scientific">Helobdella robusta</name>
    <name type="common">Californian leech</name>
    <dbReference type="NCBI Taxonomy" id="6412"/>
    <lineage>
        <taxon>Eukaryota</taxon>
        <taxon>Metazoa</taxon>
        <taxon>Spiralia</taxon>
        <taxon>Lophotrochozoa</taxon>
        <taxon>Annelida</taxon>
        <taxon>Clitellata</taxon>
        <taxon>Hirudinea</taxon>
        <taxon>Rhynchobdellida</taxon>
        <taxon>Glossiphoniidae</taxon>
        <taxon>Helobdella</taxon>
    </lineage>
</organism>
<dbReference type="EnsemblMetazoa" id="HelroT62725">
    <property type="protein sequence ID" value="HelroP62725"/>
    <property type="gene ID" value="HelroG62725"/>
</dbReference>
<evidence type="ECO:0000256" key="4">
    <source>
        <dbReference type="ARBA" id="ARBA00022630"/>
    </source>
</evidence>
<protein>
    <recommendedName>
        <fullName evidence="3">Pyridine nucleotide-disulfide oxidoreductase domain-containing protein 1</fullName>
    </recommendedName>
</protein>
<dbReference type="InterPro" id="IPR050260">
    <property type="entry name" value="FAD-bd_OxRdtase"/>
</dbReference>
<dbReference type="InterPro" id="IPR036188">
    <property type="entry name" value="FAD/NAD-bd_sf"/>
</dbReference>
<reference evidence="10" key="3">
    <citation type="submission" date="2015-06" db="UniProtKB">
        <authorList>
            <consortium name="EnsemblMetazoa"/>
        </authorList>
    </citation>
    <scope>IDENTIFICATION</scope>
</reference>
<evidence type="ECO:0000256" key="3">
    <source>
        <dbReference type="ARBA" id="ARBA00018240"/>
    </source>
</evidence>
<dbReference type="Proteomes" id="UP000015101">
    <property type="component" value="Unassembled WGS sequence"/>
</dbReference>
<keyword evidence="4" id="KW-0285">Flavoprotein</keyword>